<feature type="active site" evidence="4">
    <location>
        <position position="277"/>
    </location>
</feature>
<dbReference type="InterPro" id="IPR004103">
    <property type="entry name" value="Lyase_8_C"/>
</dbReference>
<accession>A0A1T4UTS1</accession>
<evidence type="ECO:0000256" key="1">
    <source>
        <dbReference type="ARBA" id="ARBA00006699"/>
    </source>
</evidence>
<dbReference type="CDD" id="cd01083">
    <property type="entry name" value="GAG_Lyase"/>
    <property type="match status" value="1"/>
</dbReference>
<gene>
    <name evidence="10" type="primary">xly</name>
    <name evidence="10" type="ORF">CZ814_03703</name>
</gene>
<dbReference type="GO" id="GO:0030246">
    <property type="term" value="F:carbohydrate binding"/>
    <property type="evidence" value="ECO:0007669"/>
    <property type="project" value="InterPro"/>
</dbReference>
<dbReference type="InterPro" id="IPR011071">
    <property type="entry name" value="Lyase_8-like_C"/>
</dbReference>
<comment type="similarity">
    <text evidence="1">Belongs to the polysaccharide lyase 8 family.</text>
</comment>
<evidence type="ECO:0000256" key="6">
    <source>
        <dbReference type="SAM" id="SignalP"/>
    </source>
</evidence>
<dbReference type="Pfam" id="PF02884">
    <property type="entry name" value="Lyase_8_C"/>
    <property type="match status" value="1"/>
</dbReference>
<feature type="transmembrane region" description="Helical" evidence="5">
    <location>
        <begin position="806"/>
        <end position="825"/>
    </location>
</feature>
<dbReference type="PANTHER" id="PTHR38481:SF1">
    <property type="entry name" value="HYALURONATE LYASE"/>
    <property type="match status" value="1"/>
</dbReference>
<sequence length="830" mass="95089">MRKLYLISVLISFFTSFVYAEPVDFNDEYHVLRVKWSEGFLGKQNVLFDKKLKNMVIITNNKAQEYWSSMNIDPSRHTLWNDIKLDDQTEDGKKVLGEKLRISFQRLFIMAKAYQLRDGKLQNNPMILETIIDGLQFLNKNYYKVGAKEWGNWWNWELGIPKDINNLLIILYDQLPLKLITSYIDTTRYFTPEPTHLGASSGSYVSSNSNYRVSTGGNRTDNTQVVLLRGILAKNSTEISSAITALSSVINYVDQRDGFYQDGSFLQHYDIAYNGTYGNVLLNGLGAQINLVLNTPWQINTNKLQNIYPLIFKNYAPFLYRGTMMEFVNGRAISRPKEQGHNVGHNILTSLIFYIDYAPSQYLYPLKQLIKTQISQDTYLDFFDSTNQIDNYQKAQQLMQDSTISIADNQTGFFPFPAMDRVIYRTDDWVFSLAMHSNRLGNFECMNKENRRGWFTGDGMGYIYTKQLDHYHNYWPVVDSYRLEGTTVDDQIMGECQGQRNKIKGGRNIQMDWVGSVKLADIGAAGMDFSNWDDTLTAKKSWFMFDSGIVMLGSNINSTIGAKVTTTVVNRKITDTDTTDVFVNGDVWKGYNNVTVKSLLLHDPKQVDSALGYVFFTPTKLNLLQQTRSGNWRDIGITNSEVSSRFITASIEQTRENNSYAYVIFPDTGIEHISTYAIKNPINILRQDNIAHIINNLDEKIIAANVWEQKKVFISDNISVLSKMALMIKTEDNIEHISISDPLQTQTTLELEFNQPTKIIFDPEQRLQLSNKNELIVDVQDLKGRSYDFKVEFLSDKKLTVNQDNLGGGTMGWISLCGLFMGVFIRKNKQ</sequence>
<dbReference type="Pfam" id="PF02278">
    <property type="entry name" value="Lyase_8"/>
    <property type="match status" value="1"/>
</dbReference>
<feature type="chain" id="PRO_5012391375" evidence="6">
    <location>
        <begin position="21"/>
        <end position="830"/>
    </location>
</feature>
<feature type="domain" description="Polysaccharide lyase family 8 C-terminal" evidence="8">
    <location>
        <begin position="684"/>
        <end position="749"/>
    </location>
</feature>
<evidence type="ECO:0000259" key="9">
    <source>
        <dbReference type="Pfam" id="PF08124"/>
    </source>
</evidence>
<evidence type="ECO:0000256" key="4">
    <source>
        <dbReference type="PIRSR" id="PIRSR638970-1"/>
    </source>
</evidence>
<organism evidence="10 11">
    <name type="scientific">Photobacterium toruni</name>
    <dbReference type="NCBI Taxonomy" id="1935446"/>
    <lineage>
        <taxon>Bacteria</taxon>
        <taxon>Pseudomonadati</taxon>
        <taxon>Pseudomonadota</taxon>
        <taxon>Gammaproteobacteria</taxon>
        <taxon>Vibrionales</taxon>
        <taxon>Vibrionaceae</taxon>
        <taxon>Photobacterium</taxon>
    </lineage>
</organism>
<protein>
    <submittedName>
        <fullName evidence="10">Xanthan lyase</fullName>
        <ecNumber evidence="10">4.2.2.12</ecNumber>
    </submittedName>
</protein>
<dbReference type="EC" id="4.2.2.12" evidence="10"/>
<feature type="signal peptide" evidence="6">
    <location>
        <begin position="1"/>
        <end position="20"/>
    </location>
</feature>
<keyword evidence="5" id="KW-0472">Membrane</keyword>
<evidence type="ECO:0000313" key="11">
    <source>
        <dbReference type="Proteomes" id="UP000191116"/>
    </source>
</evidence>
<evidence type="ECO:0000256" key="5">
    <source>
        <dbReference type="SAM" id="Phobius"/>
    </source>
</evidence>
<keyword evidence="3 10" id="KW-0456">Lyase</keyword>
<evidence type="ECO:0000256" key="2">
    <source>
        <dbReference type="ARBA" id="ARBA00022729"/>
    </source>
</evidence>
<dbReference type="InterPro" id="IPR012970">
    <property type="entry name" value="Lyase_8_alpha_N"/>
</dbReference>
<dbReference type="InterPro" id="IPR008929">
    <property type="entry name" value="Chondroitin_lyas"/>
</dbReference>
<dbReference type="InterPro" id="IPR003159">
    <property type="entry name" value="Lyase_8_central_dom"/>
</dbReference>
<keyword evidence="2 6" id="KW-0732">Signal</keyword>
<dbReference type="Gene3D" id="2.70.98.10">
    <property type="match status" value="1"/>
</dbReference>
<evidence type="ECO:0000259" key="7">
    <source>
        <dbReference type="Pfam" id="PF02278"/>
    </source>
</evidence>
<dbReference type="Proteomes" id="UP000191116">
    <property type="component" value="Unassembled WGS sequence"/>
</dbReference>
<dbReference type="SUPFAM" id="SSF48230">
    <property type="entry name" value="Chondroitin AC/alginate lyase"/>
    <property type="match status" value="1"/>
</dbReference>
<feature type="active site" evidence="4">
    <location>
        <position position="331"/>
    </location>
</feature>
<feature type="domain" description="Polysaccharide lyase 8 N-terminal alpha-helical" evidence="9">
    <location>
        <begin position="36"/>
        <end position="372"/>
    </location>
</feature>
<dbReference type="Gene3D" id="2.60.220.10">
    <property type="entry name" value="Polysaccharide lyase family 8-like, C-terminal"/>
    <property type="match status" value="1"/>
</dbReference>
<keyword evidence="5" id="KW-1133">Transmembrane helix</keyword>
<dbReference type="InterPro" id="IPR038970">
    <property type="entry name" value="Lyase_8"/>
</dbReference>
<name>A0A1T4UTS1_9GAMM</name>
<dbReference type="InterPro" id="IPR011013">
    <property type="entry name" value="Gal_mutarotase_sf_dom"/>
</dbReference>
<dbReference type="Pfam" id="PF08124">
    <property type="entry name" value="Lyase_8_N"/>
    <property type="match status" value="1"/>
</dbReference>
<dbReference type="InterPro" id="IPR014718">
    <property type="entry name" value="GH-type_carb-bd"/>
</dbReference>
<evidence type="ECO:0000259" key="8">
    <source>
        <dbReference type="Pfam" id="PF02884"/>
    </source>
</evidence>
<keyword evidence="5" id="KW-0812">Transmembrane</keyword>
<evidence type="ECO:0000256" key="3">
    <source>
        <dbReference type="ARBA" id="ARBA00023239"/>
    </source>
</evidence>
<feature type="active site" evidence="4">
    <location>
        <position position="268"/>
    </location>
</feature>
<dbReference type="EMBL" id="FUWP01000033">
    <property type="protein sequence ID" value="SKA56083.1"/>
    <property type="molecule type" value="Genomic_DNA"/>
</dbReference>
<dbReference type="Gene3D" id="1.50.10.100">
    <property type="entry name" value="Chondroitin AC/alginate lyase"/>
    <property type="match status" value="1"/>
</dbReference>
<reference evidence="10 11" key="1">
    <citation type="submission" date="2017-02" db="EMBL/GenBank/DDBJ databases">
        <authorList>
            <person name="Peterson S.W."/>
        </authorList>
    </citation>
    <scope>NUCLEOTIDE SEQUENCE [LARGE SCALE GENOMIC DNA]</scope>
    <source>
        <strain evidence="10 11">CECT 9189</strain>
    </source>
</reference>
<dbReference type="SUPFAM" id="SSF49863">
    <property type="entry name" value="Hyaluronate lyase-like, C-terminal domain"/>
    <property type="match status" value="1"/>
</dbReference>
<dbReference type="RefSeq" id="WP_235867001.1">
    <property type="nucleotide sequence ID" value="NZ_AP024854.1"/>
</dbReference>
<dbReference type="PANTHER" id="PTHR38481">
    <property type="entry name" value="HYALURONATE LYASE"/>
    <property type="match status" value="1"/>
</dbReference>
<dbReference type="GO" id="GO:0047492">
    <property type="term" value="F:xanthan lyase activity"/>
    <property type="evidence" value="ECO:0007669"/>
    <property type="project" value="UniProtKB-EC"/>
</dbReference>
<dbReference type="AlphaFoldDB" id="A0A1T4UTS1"/>
<proteinExistence type="inferred from homology"/>
<evidence type="ECO:0000313" key="10">
    <source>
        <dbReference type="EMBL" id="SKA56083.1"/>
    </source>
</evidence>
<feature type="domain" description="Polysaccharide lyase family 8 central" evidence="7">
    <location>
        <begin position="416"/>
        <end position="667"/>
    </location>
</feature>
<dbReference type="SUPFAM" id="SSF74650">
    <property type="entry name" value="Galactose mutarotase-like"/>
    <property type="match status" value="1"/>
</dbReference>
<dbReference type="GO" id="GO:0005975">
    <property type="term" value="P:carbohydrate metabolic process"/>
    <property type="evidence" value="ECO:0007669"/>
    <property type="project" value="InterPro"/>
</dbReference>
<dbReference type="GO" id="GO:0005576">
    <property type="term" value="C:extracellular region"/>
    <property type="evidence" value="ECO:0007669"/>
    <property type="project" value="InterPro"/>
</dbReference>